<dbReference type="SUPFAM" id="SSF57850">
    <property type="entry name" value="RING/U-box"/>
    <property type="match status" value="1"/>
</dbReference>
<dbReference type="RefSeq" id="WP_406696346.1">
    <property type="nucleotide sequence ID" value="NZ_CP155447.1"/>
</dbReference>
<dbReference type="AlphaFoldDB" id="A0AAU7CDL7"/>
<proteinExistence type="predicted"/>
<dbReference type="InterPro" id="IPR013083">
    <property type="entry name" value="Znf_RING/FYVE/PHD"/>
</dbReference>
<protein>
    <submittedName>
        <fullName evidence="2">UBP-type zinc finger domain-containing protein</fullName>
    </submittedName>
</protein>
<dbReference type="GO" id="GO:0008270">
    <property type="term" value="F:zinc ion binding"/>
    <property type="evidence" value="ECO:0007669"/>
    <property type="project" value="InterPro"/>
</dbReference>
<gene>
    <name evidence="2" type="ORF">V5E97_35675</name>
</gene>
<dbReference type="EMBL" id="CP155447">
    <property type="protein sequence ID" value="XBH03607.1"/>
    <property type="molecule type" value="Genomic_DNA"/>
</dbReference>
<organism evidence="2">
    <name type="scientific">Singulisphaera sp. Ch08</name>
    <dbReference type="NCBI Taxonomy" id="3120278"/>
    <lineage>
        <taxon>Bacteria</taxon>
        <taxon>Pseudomonadati</taxon>
        <taxon>Planctomycetota</taxon>
        <taxon>Planctomycetia</taxon>
        <taxon>Isosphaerales</taxon>
        <taxon>Isosphaeraceae</taxon>
        <taxon>Singulisphaera</taxon>
    </lineage>
</organism>
<sequence>MICKHVIDLEPVSARTRGCEECLKMGTPWVHLRLCLSCGHVGCCDSSPGRHATRHFHQSGHPVIASYEPGERWAWCYLDEVDMDLPARFTPYLRD</sequence>
<evidence type="ECO:0000259" key="1">
    <source>
        <dbReference type="PROSITE" id="PS50271"/>
    </source>
</evidence>
<reference evidence="2" key="1">
    <citation type="submission" date="2024-05" db="EMBL/GenBank/DDBJ databases">
        <title>Planctomycetes of the genus Singulisphaera possess chitinolytic capabilities.</title>
        <authorList>
            <person name="Ivanova A."/>
        </authorList>
    </citation>
    <scope>NUCLEOTIDE SEQUENCE</scope>
    <source>
        <strain evidence="2">Ch08T</strain>
    </source>
</reference>
<evidence type="ECO:0000313" key="2">
    <source>
        <dbReference type="EMBL" id="XBH03607.1"/>
    </source>
</evidence>
<dbReference type="PROSITE" id="PS50271">
    <property type="entry name" value="ZF_UBP"/>
    <property type="match status" value="1"/>
</dbReference>
<dbReference type="Pfam" id="PF02148">
    <property type="entry name" value="zf-UBP"/>
    <property type="match status" value="1"/>
</dbReference>
<accession>A0AAU7CDL7</accession>
<name>A0AAU7CDL7_9BACT</name>
<feature type="domain" description="UBP-type" evidence="1">
    <location>
        <begin position="1"/>
        <end position="95"/>
    </location>
</feature>
<dbReference type="InterPro" id="IPR001607">
    <property type="entry name" value="Znf_UBP"/>
</dbReference>
<dbReference type="Gene3D" id="3.30.40.10">
    <property type="entry name" value="Zinc/RING finger domain, C3HC4 (zinc finger)"/>
    <property type="match status" value="1"/>
</dbReference>